<dbReference type="AlphaFoldDB" id="A0AAW1WIM7"/>
<dbReference type="InterPro" id="IPR001077">
    <property type="entry name" value="COMT_C"/>
</dbReference>
<evidence type="ECO:0000256" key="3">
    <source>
        <dbReference type="ARBA" id="ARBA00022691"/>
    </source>
</evidence>
<evidence type="ECO:0000313" key="6">
    <source>
        <dbReference type="Proteomes" id="UP001457282"/>
    </source>
</evidence>
<dbReference type="Gene3D" id="1.10.10.10">
    <property type="entry name" value="Winged helix-like DNA-binding domain superfamily/Winged helix DNA-binding domain"/>
    <property type="match status" value="1"/>
</dbReference>
<dbReference type="PROSITE" id="PS51683">
    <property type="entry name" value="SAM_OMT_II"/>
    <property type="match status" value="1"/>
</dbReference>
<keyword evidence="2" id="KW-0808">Transferase</keyword>
<proteinExistence type="predicted"/>
<keyword evidence="6" id="KW-1185">Reference proteome</keyword>
<feature type="domain" description="O-methyltransferase C-terminal" evidence="4">
    <location>
        <begin position="72"/>
        <end position="144"/>
    </location>
</feature>
<evidence type="ECO:0000259" key="4">
    <source>
        <dbReference type="Pfam" id="PF00891"/>
    </source>
</evidence>
<dbReference type="GO" id="GO:0032259">
    <property type="term" value="P:methylation"/>
    <property type="evidence" value="ECO:0007669"/>
    <property type="project" value="UniProtKB-KW"/>
</dbReference>
<evidence type="ECO:0000256" key="2">
    <source>
        <dbReference type="ARBA" id="ARBA00022679"/>
    </source>
</evidence>
<protein>
    <recommendedName>
        <fullName evidence="4">O-methyltransferase C-terminal domain-containing protein</fullName>
    </recommendedName>
</protein>
<dbReference type="Proteomes" id="UP001457282">
    <property type="component" value="Unassembled WGS sequence"/>
</dbReference>
<dbReference type="EMBL" id="JBEDUW010000006">
    <property type="protein sequence ID" value="KAK9924714.1"/>
    <property type="molecule type" value="Genomic_DNA"/>
</dbReference>
<dbReference type="Gene3D" id="3.40.50.150">
    <property type="entry name" value="Vaccinia Virus protein VP39"/>
    <property type="match status" value="1"/>
</dbReference>
<dbReference type="InterPro" id="IPR029063">
    <property type="entry name" value="SAM-dependent_MTases_sf"/>
</dbReference>
<keyword evidence="3" id="KW-0949">S-adenosyl-L-methionine</keyword>
<evidence type="ECO:0000313" key="5">
    <source>
        <dbReference type="EMBL" id="KAK9924714.1"/>
    </source>
</evidence>
<dbReference type="Pfam" id="PF00891">
    <property type="entry name" value="Methyltransf_2"/>
    <property type="match status" value="1"/>
</dbReference>
<accession>A0AAW1WIM7</accession>
<evidence type="ECO:0000256" key="1">
    <source>
        <dbReference type="ARBA" id="ARBA00022603"/>
    </source>
</evidence>
<dbReference type="SUPFAM" id="SSF53335">
    <property type="entry name" value="S-adenosyl-L-methionine-dependent methyltransferases"/>
    <property type="match status" value="1"/>
</dbReference>
<keyword evidence="1" id="KW-0489">Methyltransferase</keyword>
<dbReference type="GO" id="GO:0008171">
    <property type="term" value="F:O-methyltransferase activity"/>
    <property type="evidence" value="ECO:0007669"/>
    <property type="project" value="InterPro"/>
</dbReference>
<dbReference type="PANTHER" id="PTHR11746">
    <property type="entry name" value="O-METHYLTRANSFERASE"/>
    <property type="match status" value="1"/>
</dbReference>
<reference evidence="5 6" key="1">
    <citation type="journal article" date="2023" name="G3 (Bethesda)">
        <title>A chromosome-length genome assembly and annotation of blackberry (Rubus argutus, cv. 'Hillquist').</title>
        <authorList>
            <person name="Bruna T."/>
            <person name="Aryal R."/>
            <person name="Dudchenko O."/>
            <person name="Sargent D.J."/>
            <person name="Mead D."/>
            <person name="Buti M."/>
            <person name="Cavallini A."/>
            <person name="Hytonen T."/>
            <person name="Andres J."/>
            <person name="Pham M."/>
            <person name="Weisz D."/>
            <person name="Mascagni F."/>
            <person name="Usai G."/>
            <person name="Natali L."/>
            <person name="Bassil N."/>
            <person name="Fernandez G.E."/>
            <person name="Lomsadze A."/>
            <person name="Armour M."/>
            <person name="Olukolu B."/>
            <person name="Poorten T."/>
            <person name="Britton C."/>
            <person name="Davik J."/>
            <person name="Ashrafi H."/>
            <person name="Aiden E.L."/>
            <person name="Borodovsky M."/>
            <person name="Worthington M."/>
        </authorList>
    </citation>
    <scope>NUCLEOTIDE SEQUENCE [LARGE SCALE GENOMIC DNA]</scope>
    <source>
        <strain evidence="5">PI 553951</strain>
    </source>
</reference>
<dbReference type="InterPro" id="IPR036388">
    <property type="entry name" value="WH-like_DNA-bd_sf"/>
</dbReference>
<name>A0AAW1WIM7_RUBAR</name>
<comment type="caution">
    <text evidence="5">The sequence shown here is derived from an EMBL/GenBank/DDBJ whole genome shotgun (WGS) entry which is preliminary data.</text>
</comment>
<gene>
    <name evidence="5" type="ORF">M0R45_033068</name>
</gene>
<organism evidence="5 6">
    <name type="scientific">Rubus argutus</name>
    <name type="common">Southern blackberry</name>
    <dbReference type="NCBI Taxonomy" id="59490"/>
    <lineage>
        <taxon>Eukaryota</taxon>
        <taxon>Viridiplantae</taxon>
        <taxon>Streptophyta</taxon>
        <taxon>Embryophyta</taxon>
        <taxon>Tracheophyta</taxon>
        <taxon>Spermatophyta</taxon>
        <taxon>Magnoliopsida</taxon>
        <taxon>eudicotyledons</taxon>
        <taxon>Gunneridae</taxon>
        <taxon>Pentapetalae</taxon>
        <taxon>rosids</taxon>
        <taxon>fabids</taxon>
        <taxon>Rosales</taxon>
        <taxon>Rosaceae</taxon>
        <taxon>Rosoideae</taxon>
        <taxon>Rosoideae incertae sedis</taxon>
        <taxon>Rubus</taxon>
    </lineage>
</organism>
<dbReference type="InterPro" id="IPR016461">
    <property type="entry name" value="COMT-like"/>
</dbReference>
<sequence length="144" mass="15838">MRFLAHRNVFEATTDPKSGDTLYGLTYSSKWLLRCEEQTLVPLVLMATRPHHLPSWQCLSRCITEGGCRDGFDGVELIVDVGGGVGMAVAEIVKAHPRVRGINFGLPDVVASAPKYPGVTHLGGDMFHAIPYGDAIFMKWIMHD</sequence>